<proteinExistence type="predicted"/>
<gene>
    <name evidence="3" type="primary">RIM1</name>
    <name evidence="3" type="ORF">CAAN4_G11232</name>
</gene>
<keyword evidence="2" id="KW-0496">Mitochondrion</keyword>
<dbReference type="PIRSF" id="PIRSF002070">
    <property type="entry name" value="SSB"/>
    <property type="match status" value="1"/>
</dbReference>
<dbReference type="InterPro" id="IPR012340">
    <property type="entry name" value="NA-bd_OB-fold"/>
</dbReference>
<sequence length="135" mass="15698">MLSRSFTTQLRSFSSSSSRSAFAKLTLLGSVGSVQHREKKDGSPFINYSLAVNHFVPNSEERPTDWFNISVFNERQVKFFSDHITPGTQLYVECDFRQNTVVDENGDKRVYPNYVMRNFDIVKLRKKEENFEEEA</sequence>
<dbReference type="Pfam" id="PF00436">
    <property type="entry name" value="SSB"/>
    <property type="match status" value="1"/>
</dbReference>
<evidence type="ECO:0000256" key="2">
    <source>
        <dbReference type="PIRNR" id="PIRNR002070"/>
    </source>
</evidence>
<dbReference type="SUPFAM" id="SSF50249">
    <property type="entry name" value="Nucleic acid-binding proteins"/>
    <property type="match status" value="1"/>
</dbReference>
<organism evidence="3 4">
    <name type="scientific">[Candida] anglica</name>
    <dbReference type="NCBI Taxonomy" id="148631"/>
    <lineage>
        <taxon>Eukaryota</taxon>
        <taxon>Fungi</taxon>
        <taxon>Dikarya</taxon>
        <taxon>Ascomycota</taxon>
        <taxon>Saccharomycotina</taxon>
        <taxon>Pichiomycetes</taxon>
        <taxon>Debaryomycetaceae</taxon>
        <taxon>Kurtzmaniella</taxon>
    </lineage>
</organism>
<accession>A0ABP0EJZ1</accession>
<name>A0ABP0EJZ1_9ASCO</name>
<evidence type="ECO:0000256" key="1">
    <source>
        <dbReference type="ARBA" id="ARBA00023125"/>
    </source>
</evidence>
<evidence type="ECO:0000313" key="4">
    <source>
        <dbReference type="Proteomes" id="UP001497600"/>
    </source>
</evidence>
<dbReference type="GO" id="GO:0003677">
    <property type="term" value="F:DNA binding"/>
    <property type="evidence" value="ECO:0007669"/>
    <property type="project" value="UniProtKB-KW"/>
</dbReference>
<dbReference type="EMBL" id="OZ004259">
    <property type="protein sequence ID" value="CAK7918001.1"/>
    <property type="molecule type" value="Genomic_DNA"/>
</dbReference>
<dbReference type="PROSITE" id="PS50935">
    <property type="entry name" value="SSB"/>
    <property type="match status" value="1"/>
</dbReference>
<keyword evidence="1 2" id="KW-0238">DNA-binding</keyword>
<protein>
    <recommendedName>
        <fullName evidence="2">Single-stranded DNA-binding protein</fullName>
    </recommendedName>
</protein>
<reference evidence="3 4" key="1">
    <citation type="submission" date="2024-01" db="EMBL/GenBank/DDBJ databases">
        <authorList>
            <consortium name="Genoscope - CEA"/>
            <person name="William W."/>
        </authorList>
    </citation>
    <scope>NUCLEOTIDE SEQUENCE [LARGE SCALE GENOMIC DNA]</scope>
    <source>
        <strain evidence="3 4">29B2s-10</strain>
    </source>
</reference>
<evidence type="ECO:0000313" key="3">
    <source>
        <dbReference type="EMBL" id="CAK7918001.1"/>
    </source>
</evidence>
<dbReference type="Gene3D" id="2.40.50.140">
    <property type="entry name" value="Nucleic acid-binding proteins"/>
    <property type="match status" value="1"/>
</dbReference>
<comment type="subcellular location">
    <subcellularLocation>
        <location evidence="2">Mitochondrion</location>
    </subcellularLocation>
</comment>
<dbReference type="Proteomes" id="UP001497600">
    <property type="component" value="Chromosome G"/>
</dbReference>
<keyword evidence="4" id="KW-1185">Reference proteome</keyword>
<dbReference type="InterPro" id="IPR011344">
    <property type="entry name" value="ssDNA-bd"/>
</dbReference>
<dbReference type="InterPro" id="IPR000424">
    <property type="entry name" value="Primosome_PriB/ssb"/>
</dbReference>